<proteinExistence type="inferred from homology"/>
<evidence type="ECO:0000313" key="4">
    <source>
        <dbReference type="EMBL" id="CAD9570138.1"/>
    </source>
</evidence>
<name>A0A7S2P0L6_9DINO</name>
<evidence type="ECO:0000256" key="1">
    <source>
        <dbReference type="ARBA" id="ARBA00006336"/>
    </source>
</evidence>
<dbReference type="PANTHER" id="PTHR43540:SF6">
    <property type="entry name" value="ISOCHORISMATASE-LIKE DOMAIN-CONTAINING PROTEIN"/>
    <property type="match status" value="1"/>
</dbReference>
<protein>
    <recommendedName>
        <fullName evidence="3">Isochorismatase-like domain-containing protein</fullName>
    </recommendedName>
</protein>
<evidence type="ECO:0000256" key="2">
    <source>
        <dbReference type="ARBA" id="ARBA00022801"/>
    </source>
</evidence>
<comment type="similarity">
    <text evidence="1">Belongs to the isochorismatase family.</text>
</comment>
<dbReference type="CDD" id="cd00431">
    <property type="entry name" value="cysteine_hydrolases"/>
    <property type="match status" value="1"/>
</dbReference>
<dbReference type="SUPFAM" id="SSF52499">
    <property type="entry name" value="Isochorismatase-like hydrolases"/>
    <property type="match status" value="1"/>
</dbReference>
<evidence type="ECO:0000259" key="3">
    <source>
        <dbReference type="Pfam" id="PF00857"/>
    </source>
</evidence>
<organism evidence="4">
    <name type="scientific">Zooxanthella nutricula</name>
    <dbReference type="NCBI Taxonomy" id="1333877"/>
    <lineage>
        <taxon>Eukaryota</taxon>
        <taxon>Sar</taxon>
        <taxon>Alveolata</taxon>
        <taxon>Dinophyceae</taxon>
        <taxon>Peridiniales</taxon>
        <taxon>Peridiniales incertae sedis</taxon>
        <taxon>Zooxanthella</taxon>
    </lineage>
</organism>
<feature type="domain" description="Isochorismatase-like" evidence="3">
    <location>
        <begin position="18"/>
        <end position="186"/>
    </location>
</feature>
<gene>
    <name evidence="4" type="ORF">BRAN1462_LOCUS28035</name>
</gene>
<dbReference type="InterPro" id="IPR050272">
    <property type="entry name" value="Isochorismatase-like_hydrls"/>
</dbReference>
<accession>A0A7S2P0L6</accession>
<dbReference type="GO" id="GO:0016787">
    <property type="term" value="F:hydrolase activity"/>
    <property type="evidence" value="ECO:0007669"/>
    <property type="project" value="UniProtKB-KW"/>
</dbReference>
<reference evidence="4" key="1">
    <citation type="submission" date="2021-01" db="EMBL/GenBank/DDBJ databases">
        <authorList>
            <person name="Corre E."/>
            <person name="Pelletier E."/>
            <person name="Niang G."/>
            <person name="Scheremetjew M."/>
            <person name="Finn R."/>
            <person name="Kale V."/>
            <person name="Holt S."/>
            <person name="Cochrane G."/>
            <person name="Meng A."/>
            <person name="Brown T."/>
            <person name="Cohen L."/>
        </authorList>
    </citation>
    <scope>NUCLEOTIDE SEQUENCE</scope>
    <source>
        <strain evidence="4">RCC3387</strain>
    </source>
</reference>
<dbReference type="Gene3D" id="3.40.50.850">
    <property type="entry name" value="Isochorismatase-like"/>
    <property type="match status" value="1"/>
</dbReference>
<keyword evidence="2" id="KW-0378">Hydrolase</keyword>
<dbReference type="Pfam" id="PF00857">
    <property type="entry name" value="Isochorismatase"/>
    <property type="match status" value="1"/>
</dbReference>
<dbReference type="PANTHER" id="PTHR43540">
    <property type="entry name" value="PEROXYUREIDOACRYLATE/UREIDOACRYLATE AMIDOHYDROLASE-RELATED"/>
    <property type="match status" value="1"/>
</dbReference>
<sequence>MIDDVQEGYRKFFDEGYLRAQLAVLDAARAGGIPVFWSFWGRMAPDDGGYCTYDEFYGPYGTREFKGMNATYLATPEAAEILPELGPRTPEEKSRVIKSVHMDCFGNKDERGESRFKAMLDDWGVDTLVLTGCWTDACVIATCIRAVTEDFNVILPEDAVFSCTAAADAALEVMRNLYAQVVPAEDVAAYLRAGVAE</sequence>
<dbReference type="AlphaFoldDB" id="A0A7S2P0L6"/>
<dbReference type="InterPro" id="IPR036380">
    <property type="entry name" value="Isochorismatase-like_sf"/>
</dbReference>
<dbReference type="EMBL" id="HBGW01044222">
    <property type="protein sequence ID" value="CAD9570138.1"/>
    <property type="molecule type" value="Transcribed_RNA"/>
</dbReference>
<dbReference type="InterPro" id="IPR000868">
    <property type="entry name" value="Isochorismatase-like_dom"/>
</dbReference>